<dbReference type="AGR" id="WB:WBGene00009935"/>
<evidence type="ECO:0000256" key="1">
    <source>
        <dbReference type="SAM" id="MobiDB-lite"/>
    </source>
</evidence>
<keyword evidence="3" id="KW-1185">Reference proteome</keyword>
<dbReference type="OMA" id="QKMESSH"/>
<evidence type="ECO:0000313" key="4">
    <source>
        <dbReference type="WormBase" id="F52E10.4b"/>
    </source>
</evidence>
<dbReference type="eggNOG" id="ENOG502TISJ">
    <property type="taxonomic scope" value="Eukaryota"/>
</dbReference>
<reference evidence="2 3" key="1">
    <citation type="journal article" date="1998" name="Science">
        <title>Genome sequence of the nematode C. elegans: a platform for investigating biology.</title>
        <authorList>
            <consortium name="The C. elegans sequencing consortium"/>
            <person name="Sulson J.E."/>
            <person name="Waterston R."/>
        </authorList>
    </citation>
    <scope>NUCLEOTIDE SEQUENCE [LARGE SCALE GENOMIC DNA]</scope>
    <source>
        <strain evidence="2 3">Bristol N2</strain>
    </source>
</reference>
<dbReference type="Bgee" id="WBGene00009935">
    <property type="expression patterns" value="Expressed in larva and 3 other cell types or tissues"/>
</dbReference>
<dbReference type="WormBase" id="F52E10.4b">
    <property type="protein sequence ID" value="CE50529"/>
    <property type="gene ID" value="WBGene00009935"/>
</dbReference>
<feature type="compositionally biased region" description="Low complexity" evidence="1">
    <location>
        <begin position="30"/>
        <end position="40"/>
    </location>
</feature>
<name>A0A0K3AT65_CAEEL</name>
<evidence type="ECO:0000313" key="3">
    <source>
        <dbReference type="Proteomes" id="UP000001940"/>
    </source>
</evidence>
<dbReference type="OrthoDB" id="10473733at2759"/>
<organism evidence="2 3">
    <name type="scientific">Caenorhabditis elegans</name>
    <dbReference type="NCBI Taxonomy" id="6239"/>
    <lineage>
        <taxon>Eukaryota</taxon>
        <taxon>Metazoa</taxon>
        <taxon>Ecdysozoa</taxon>
        <taxon>Nematoda</taxon>
        <taxon>Chromadorea</taxon>
        <taxon>Rhabditida</taxon>
        <taxon>Rhabditina</taxon>
        <taxon>Rhabditomorpha</taxon>
        <taxon>Rhabditoidea</taxon>
        <taxon>Rhabditidae</taxon>
        <taxon>Peloderinae</taxon>
        <taxon>Caenorhabditis</taxon>
    </lineage>
</organism>
<protein>
    <submittedName>
        <fullName evidence="2">Protein phosphatase 1 regulatory subunit 1B</fullName>
    </submittedName>
</protein>
<accession>A0A0K3AT65</accession>
<dbReference type="KEGG" id="cel:CELE_F52E10.4"/>
<dbReference type="AlphaFoldDB" id="A0A0K3AT65"/>
<dbReference type="CTD" id="181702"/>
<sequence>MRPNSFKSTRLQAENSTKSEDSGIMEELDTTTSSSSSTATPCKVPRICDSEERRRRMQSVFPLQSKYNKSTVSMGRKLVKKAQNTRQKMESSHNRRQRHFQILEQLCQDTKDDRNCDDGKKEEFEEPPPRPPTRRCMFYRDDTEVVKVLRAKQF</sequence>
<dbReference type="SMR" id="A0A0K3AT65"/>
<dbReference type="InParanoid" id="A0A0K3AT65"/>
<dbReference type="ExpressionAtlas" id="A0A0K3AT65">
    <property type="expression patterns" value="baseline and differential"/>
</dbReference>
<dbReference type="EMBL" id="BX284606">
    <property type="protein sequence ID" value="CTQ87021.1"/>
    <property type="molecule type" value="Genomic_DNA"/>
</dbReference>
<dbReference type="FunCoup" id="A0A0K3AT65">
    <property type="interactions" value="113"/>
</dbReference>
<dbReference type="PaxDb" id="6239-F52E10.4"/>
<dbReference type="Proteomes" id="UP000001940">
    <property type="component" value="Chromosome X"/>
</dbReference>
<proteinExistence type="predicted"/>
<feature type="region of interest" description="Disordered" evidence="1">
    <location>
        <begin position="1"/>
        <end position="58"/>
    </location>
</feature>
<dbReference type="GeneID" id="181702"/>
<gene>
    <name evidence="2" type="ORF">CELE_F52E10.4</name>
    <name evidence="2 4" type="ORF">F52E10.4</name>
</gene>
<feature type="compositionally biased region" description="Polar residues" evidence="1">
    <location>
        <begin position="1"/>
        <end position="16"/>
    </location>
</feature>
<dbReference type="RefSeq" id="NP_001300310.1">
    <property type="nucleotide sequence ID" value="NM_001313381.1"/>
</dbReference>
<feature type="region of interest" description="Disordered" evidence="1">
    <location>
        <begin position="111"/>
        <end position="136"/>
    </location>
</feature>
<feature type="compositionally biased region" description="Basic and acidic residues" evidence="1">
    <location>
        <begin position="111"/>
        <end position="123"/>
    </location>
</feature>
<evidence type="ECO:0000313" key="2">
    <source>
        <dbReference type="EMBL" id="CTQ87021.1"/>
    </source>
</evidence>